<organism evidence="3 4">
    <name type="scientific">Legionella fallonii LLAP-10</name>
    <dbReference type="NCBI Taxonomy" id="1212491"/>
    <lineage>
        <taxon>Bacteria</taxon>
        <taxon>Pseudomonadati</taxon>
        <taxon>Pseudomonadota</taxon>
        <taxon>Gammaproteobacteria</taxon>
        <taxon>Legionellales</taxon>
        <taxon>Legionellaceae</taxon>
        <taxon>Legionella</taxon>
    </lineage>
</organism>
<keyword evidence="4" id="KW-1185">Reference proteome</keyword>
<feature type="transmembrane region" description="Helical" evidence="2">
    <location>
        <begin position="234"/>
        <end position="254"/>
    </location>
</feature>
<feature type="transmembrane region" description="Helical" evidence="2">
    <location>
        <begin position="79"/>
        <end position="100"/>
    </location>
</feature>
<feature type="transmembrane region" description="Helical" evidence="2">
    <location>
        <begin position="203"/>
        <end position="222"/>
    </location>
</feature>
<evidence type="ECO:0000313" key="3">
    <source>
        <dbReference type="EMBL" id="CEG55557.1"/>
    </source>
</evidence>
<feature type="compositionally biased region" description="Acidic residues" evidence="1">
    <location>
        <begin position="408"/>
        <end position="420"/>
    </location>
</feature>
<evidence type="ECO:0000256" key="2">
    <source>
        <dbReference type="SAM" id="Phobius"/>
    </source>
</evidence>
<dbReference type="STRING" id="1212491.LFA_0073"/>
<accession>A0A098FZB2</accession>
<evidence type="ECO:0000313" key="4">
    <source>
        <dbReference type="Proteomes" id="UP000032430"/>
    </source>
</evidence>
<keyword evidence="2" id="KW-0472">Membrane</keyword>
<dbReference type="EMBL" id="LN614827">
    <property type="protein sequence ID" value="CEG55557.1"/>
    <property type="molecule type" value="Genomic_DNA"/>
</dbReference>
<dbReference type="KEGG" id="lfa:LFA_0073"/>
<dbReference type="HOGENOM" id="CLU_643719_0_0_6"/>
<feature type="region of interest" description="Disordered" evidence="1">
    <location>
        <begin position="404"/>
        <end position="426"/>
    </location>
</feature>
<protein>
    <submittedName>
        <fullName evidence="3">Uncharacterized protein</fullName>
    </submittedName>
</protein>
<gene>
    <name evidence="3" type="ORF">LFA_0073</name>
</gene>
<evidence type="ECO:0000256" key="1">
    <source>
        <dbReference type="SAM" id="MobiDB-lite"/>
    </source>
</evidence>
<keyword evidence="2" id="KW-0812">Transmembrane</keyword>
<sequence>MLTQLRKYITHVSANLMSFSSALVQSTSSLLPDGVTTIAKSLFHISVTDFLPAALAFSLNRHLQDGLSQYEDDLPEEAIVYRNGVMLTAAAVNVLFLSFITSRAIRGGIRTAGLTATTPLLLNQGSLDDDIPRARLYDLGAFHSSFNRALQGLEFIGGIIVNEGVDLFLPEDYITKFFCKIWVGYEIVDGAMSRNDLMRLSTLRINSLPLLVGSSYFLSSYMKDHVLDGNTNPYFNLLIDNCIFVGLFAVVANLKLRNVPLQSEPGFFNALQDWRASYSIELLRSLSRKLKNLEHYDLSGFNALESMYTNVAKATLLPTMLHSPKQFFDDKVISELLDGLSPQAVSYLQDKYSTKQIETFLGHLEILMTRKLIPRHTQSLCRFFAINTWSDAFQSKLLSVRRVNPMPDSDDEEIESDDDFSPNHFR</sequence>
<dbReference type="AlphaFoldDB" id="A0A098FZB2"/>
<dbReference type="RefSeq" id="WP_045094422.1">
    <property type="nucleotide sequence ID" value="NZ_LN614827.1"/>
</dbReference>
<dbReference type="OrthoDB" id="5638454at2"/>
<name>A0A098FZB2_9GAMM</name>
<proteinExistence type="predicted"/>
<keyword evidence="2" id="KW-1133">Transmembrane helix</keyword>
<reference evidence="4" key="1">
    <citation type="submission" date="2014-09" db="EMBL/GenBank/DDBJ databases">
        <authorList>
            <person name="Gomez-Valero L."/>
        </authorList>
    </citation>
    <scope>NUCLEOTIDE SEQUENCE [LARGE SCALE GENOMIC DNA]</scope>
    <source>
        <strain evidence="4">ATCC700992</strain>
    </source>
</reference>
<feature type="transmembrane region" description="Helical" evidence="2">
    <location>
        <begin position="41"/>
        <end position="59"/>
    </location>
</feature>
<dbReference type="Proteomes" id="UP000032430">
    <property type="component" value="Chromosome I"/>
</dbReference>